<keyword evidence="2 4" id="KW-0067">ATP-binding</keyword>
<organism evidence="4 5">
    <name type="scientific">Thermococcus waiotapuensis</name>
    <dbReference type="NCBI Taxonomy" id="90909"/>
    <lineage>
        <taxon>Archaea</taxon>
        <taxon>Methanobacteriati</taxon>
        <taxon>Methanobacteriota</taxon>
        <taxon>Thermococci</taxon>
        <taxon>Thermococcales</taxon>
        <taxon>Thermococcaceae</taxon>
        <taxon>Thermococcus</taxon>
    </lineage>
</organism>
<dbReference type="AlphaFoldDB" id="A0AAE4NUR6"/>
<keyword evidence="5" id="KW-1185">Reference proteome</keyword>
<dbReference type="PROSITE" id="PS00211">
    <property type="entry name" value="ABC_TRANSPORTER_1"/>
    <property type="match status" value="1"/>
</dbReference>
<sequence length="353" mass="40245">MKRAELSRPTFPIIIVTEYTPANITFPLETLNYVDSTLGVETETCVIETKDLTKFFGKRNVVYHLNLRVPKGVVYGFLGPNGAGKTTTIKMLTGALKPTYGEIRIFGMEMPRRRVEIMKKVGYMPEKPIAYEDMTVFEFLTYVGRLLGLKKEEAIRQARELMAYTGVGKLAFHRVKELSSGQRQRAIFAASLLGNPELLILDEPTSNLDPVGRMEFIGKVLELARSGKTIFISSHIVSEIERTCNYVGLIKDGQLIEQGRIRDLVNMDSNDYDIVVSDNSKLIGFLRDRIYVREVWEEEGVVRVVLDERFSESFFLEVPKFIAGENQALKLFKPHTSPLERILMKRFNTGWNE</sequence>
<dbReference type="GO" id="GO:0005524">
    <property type="term" value="F:ATP binding"/>
    <property type="evidence" value="ECO:0007669"/>
    <property type="project" value="UniProtKB-KW"/>
</dbReference>
<dbReference type="InterPro" id="IPR017871">
    <property type="entry name" value="ABC_transporter-like_CS"/>
</dbReference>
<evidence type="ECO:0000259" key="3">
    <source>
        <dbReference type="PROSITE" id="PS50893"/>
    </source>
</evidence>
<dbReference type="PROSITE" id="PS50893">
    <property type="entry name" value="ABC_TRANSPORTER_2"/>
    <property type="match status" value="1"/>
</dbReference>
<dbReference type="PANTHER" id="PTHR43038:SF3">
    <property type="entry name" value="ABC TRANSPORTER G FAMILY MEMBER 20 ISOFORM X1"/>
    <property type="match status" value="1"/>
</dbReference>
<dbReference type="SUPFAM" id="SSF52540">
    <property type="entry name" value="P-loop containing nucleoside triphosphate hydrolases"/>
    <property type="match status" value="1"/>
</dbReference>
<dbReference type="InterPro" id="IPR003593">
    <property type="entry name" value="AAA+_ATPase"/>
</dbReference>
<comment type="caution">
    <text evidence="4">The sequence shown here is derived from an EMBL/GenBank/DDBJ whole genome shotgun (WGS) entry which is preliminary data.</text>
</comment>
<accession>A0AAE4NUR6</accession>
<dbReference type="InterPro" id="IPR003439">
    <property type="entry name" value="ABC_transporter-like_ATP-bd"/>
</dbReference>
<dbReference type="GO" id="GO:0016887">
    <property type="term" value="F:ATP hydrolysis activity"/>
    <property type="evidence" value="ECO:0007669"/>
    <property type="project" value="InterPro"/>
</dbReference>
<evidence type="ECO:0000256" key="2">
    <source>
        <dbReference type="ARBA" id="ARBA00022840"/>
    </source>
</evidence>
<protein>
    <submittedName>
        <fullName evidence="4">ABC transporter ATP-binding protein</fullName>
    </submittedName>
</protein>
<feature type="domain" description="ABC transporter" evidence="3">
    <location>
        <begin position="47"/>
        <end position="277"/>
    </location>
</feature>
<reference evidence="4 5" key="1">
    <citation type="submission" date="2023-08" db="EMBL/GenBank/DDBJ databases">
        <title>Draft genome sequence of Thermococcus waiotapuensis WT1T, a thermophilic sulphur-dependent archaeon from order Thermococcales.</title>
        <authorList>
            <person name="Manners S.H."/>
            <person name="Carere C.R."/>
            <person name="Dhami M.K."/>
            <person name="Dobson R.C.J."/>
            <person name="Stott M.B."/>
        </authorList>
    </citation>
    <scope>NUCLEOTIDE SEQUENCE [LARGE SCALE GENOMIC DNA]</scope>
    <source>
        <strain evidence="4 5">WT1</strain>
    </source>
</reference>
<dbReference type="Proteomes" id="UP001245683">
    <property type="component" value="Unassembled WGS sequence"/>
</dbReference>
<dbReference type="PANTHER" id="PTHR43038">
    <property type="entry name" value="ATP-BINDING CASSETTE, SUB-FAMILY H, MEMBER 1"/>
    <property type="match status" value="1"/>
</dbReference>
<dbReference type="EMBL" id="JAVDZE010000001">
    <property type="protein sequence ID" value="MDV3103203.1"/>
    <property type="molecule type" value="Genomic_DNA"/>
</dbReference>
<dbReference type="Gene3D" id="3.40.50.300">
    <property type="entry name" value="P-loop containing nucleotide triphosphate hydrolases"/>
    <property type="match status" value="1"/>
</dbReference>
<proteinExistence type="predicted"/>
<evidence type="ECO:0000256" key="1">
    <source>
        <dbReference type="ARBA" id="ARBA00022741"/>
    </source>
</evidence>
<dbReference type="Pfam" id="PF00005">
    <property type="entry name" value="ABC_tran"/>
    <property type="match status" value="1"/>
</dbReference>
<evidence type="ECO:0000313" key="5">
    <source>
        <dbReference type="Proteomes" id="UP001245683"/>
    </source>
</evidence>
<gene>
    <name evidence="4" type="ORF">RBI02_01395</name>
</gene>
<dbReference type="InterPro" id="IPR027417">
    <property type="entry name" value="P-loop_NTPase"/>
</dbReference>
<dbReference type="CDD" id="cd03230">
    <property type="entry name" value="ABC_DR_subfamily_A"/>
    <property type="match status" value="1"/>
</dbReference>
<name>A0AAE4NUR6_9EURY</name>
<dbReference type="SMART" id="SM00382">
    <property type="entry name" value="AAA"/>
    <property type="match status" value="1"/>
</dbReference>
<dbReference type="RefSeq" id="WP_315339664.1">
    <property type="nucleotide sequence ID" value="NZ_JAVDZE010000001.1"/>
</dbReference>
<keyword evidence="1" id="KW-0547">Nucleotide-binding</keyword>
<evidence type="ECO:0000313" key="4">
    <source>
        <dbReference type="EMBL" id="MDV3103203.1"/>
    </source>
</evidence>